<comment type="caution">
    <text evidence="2">The sequence shown here is derived from an EMBL/GenBank/DDBJ whole genome shotgun (WGS) entry which is preliminary data.</text>
</comment>
<evidence type="ECO:0000313" key="2">
    <source>
        <dbReference type="EMBL" id="TKA96863.1"/>
    </source>
</evidence>
<dbReference type="InterPro" id="IPR013784">
    <property type="entry name" value="Carb-bd-like_fold"/>
</dbReference>
<dbReference type="SUPFAM" id="SSF49452">
    <property type="entry name" value="Starch-binding domain-like"/>
    <property type="match status" value="1"/>
</dbReference>
<reference evidence="2 3" key="1">
    <citation type="submission" date="2019-04" db="EMBL/GenBank/DDBJ databases">
        <title>Crypto-aerobic microbial life in anoxic (sulfidic) marine sediments.</title>
        <authorList>
            <person name="Bhattacharya S."/>
            <person name="Roy C."/>
            <person name="Mondal N."/>
            <person name="Sarkar J."/>
            <person name="Mandal S."/>
            <person name="Rameez M.J."/>
            <person name="Ghosh W."/>
        </authorList>
    </citation>
    <scope>NUCLEOTIDE SEQUENCE [LARGE SCALE GENOMIC DNA]</scope>
    <source>
        <strain evidence="2 3">SBBC</strain>
    </source>
</reference>
<keyword evidence="2" id="KW-0645">Protease</keyword>
<feature type="chain" id="PRO_5020451293" evidence="1">
    <location>
        <begin position="29"/>
        <end position="132"/>
    </location>
</feature>
<feature type="signal peptide" evidence="1">
    <location>
        <begin position="1"/>
        <end position="28"/>
    </location>
</feature>
<organism evidence="2 3">
    <name type="scientific">Cereibacter changlensis</name>
    <dbReference type="NCBI Taxonomy" id="402884"/>
    <lineage>
        <taxon>Bacteria</taxon>
        <taxon>Pseudomonadati</taxon>
        <taxon>Pseudomonadota</taxon>
        <taxon>Alphaproteobacteria</taxon>
        <taxon>Rhodobacterales</taxon>
        <taxon>Paracoccaceae</taxon>
        <taxon>Cereibacter</taxon>
    </lineage>
</organism>
<dbReference type="GO" id="GO:0030246">
    <property type="term" value="F:carbohydrate binding"/>
    <property type="evidence" value="ECO:0007669"/>
    <property type="project" value="InterPro"/>
</dbReference>
<keyword evidence="2" id="KW-0121">Carboxypeptidase</keyword>
<evidence type="ECO:0000313" key="3">
    <source>
        <dbReference type="Proteomes" id="UP000306340"/>
    </source>
</evidence>
<sequence>MRLPMTSLARLLGVSVIASIVPGGSALAQSTTVTGLVADGSGKPLSNYPVVLFEKKPGGSNWVGITDEEGKFVVPGVPEGDFVAVPAGNSTQQFPFELNMSKDPDAFTKGQYDLFLDATKQATNIGTLQVQK</sequence>
<keyword evidence="2" id="KW-0378">Hydrolase</keyword>
<dbReference type="AlphaFoldDB" id="A0A4U0Z5S2"/>
<accession>A0A4U0Z5S2</accession>
<gene>
    <name evidence="2" type="ORF">FAZ78_09080</name>
</gene>
<evidence type="ECO:0000256" key="1">
    <source>
        <dbReference type="SAM" id="SignalP"/>
    </source>
</evidence>
<dbReference type="GO" id="GO:0004180">
    <property type="term" value="F:carboxypeptidase activity"/>
    <property type="evidence" value="ECO:0007669"/>
    <property type="project" value="UniProtKB-KW"/>
</dbReference>
<name>A0A4U0Z5S2_9RHOB</name>
<proteinExistence type="predicted"/>
<protein>
    <submittedName>
        <fullName evidence="2">Carboxypeptidase regulatory-like domain-containing protein</fullName>
    </submittedName>
</protein>
<dbReference type="Proteomes" id="UP000306340">
    <property type="component" value="Unassembled WGS sequence"/>
</dbReference>
<dbReference type="EMBL" id="SWAU01000069">
    <property type="protein sequence ID" value="TKA96863.1"/>
    <property type="molecule type" value="Genomic_DNA"/>
</dbReference>
<keyword evidence="1" id="KW-0732">Signal</keyword>